<reference evidence="1 2" key="1">
    <citation type="submission" date="2017-12" db="EMBL/GenBank/DDBJ databases">
        <authorList>
            <person name="Lestochi C.V."/>
            <person name="Miller K.C."/>
            <person name="Miller J.S."/>
            <person name="Stanton M.L."/>
            <person name="Broussard G.W."/>
        </authorList>
    </citation>
    <scope>NUCLEOTIDE SEQUENCE [LARGE SCALE GENOMIC DNA]</scope>
</reference>
<accession>A0A2H5BGF8</accession>
<evidence type="ECO:0000313" key="2">
    <source>
        <dbReference type="Proteomes" id="UP000240819"/>
    </source>
</evidence>
<name>A0A2H5BGF8_9CAUD</name>
<protein>
    <recommendedName>
        <fullName evidence="3">Tail fiber protein</fullName>
    </recommendedName>
</protein>
<evidence type="ECO:0008006" key="3">
    <source>
        <dbReference type="Google" id="ProtNLM"/>
    </source>
</evidence>
<evidence type="ECO:0000313" key="1">
    <source>
        <dbReference type="EMBL" id="AUG85048.1"/>
    </source>
</evidence>
<keyword evidence="2" id="KW-1185">Reference proteome</keyword>
<sequence length="190" mass="20868">MGIDGNEIYSKIDMILGTLANYIDFKKGTQQLVRIGDAGLDVVTGTLKEKGQRVYSPNNKPKLEDLSQPSTVVKPLKLTAGQWTTLLTNSDFKDGTGVYQILVTYSSYTNGGVAYTQGYTGQLYWFAQPTNASNVAEIPLHHMGHADGGEYIYLRTRINRGSKGDQSVDIKCNKSFASAVSFTARLVRIM</sequence>
<gene>
    <name evidence="1" type="ORF">CETO_41</name>
</gene>
<dbReference type="Proteomes" id="UP000240819">
    <property type="component" value="Segment"/>
</dbReference>
<organism evidence="1 2">
    <name type="scientific">Vibrio phage Ceto</name>
    <dbReference type="NCBI Taxonomy" id="2570300"/>
    <lineage>
        <taxon>Viruses</taxon>
        <taxon>Duplodnaviria</taxon>
        <taxon>Heunggongvirae</taxon>
        <taxon>Uroviricota</taxon>
        <taxon>Caudoviricetes</taxon>
        <taxon>Demerecviridae</taxon>
        <taxon>Ermolyevavirinae</taxon>
        <taxon>Cetovirus</taxon>
        <taxon>Cetovirus ceto</taxon>
    </lineage>
</organism>
<dbReference type="EMBL" id="MG649966">
    <property type="protein sequence ID" value="AUG85048.1"/>
    <property type="molecule type" value="Genomic_DNA"/>
</dbReference>
<proteinExistence type="predicted"/>